<evidence type="ECO:0000313" key="3">
    <source>
        <dbReference type="EMBL" id="MFD0629753.1"/>
    </source>
</evidence>
<dbReference type="Proteomes" id="UP001596915">
    <property type="component" value="Unassembled WGS sequence"/>
</dbReference>
<dbReference type="EMBL" id="JBHTGL010000008">
    <property type="protein sequence ID" value="MFD0629753.1"/>
    <property type="molecule type" value="Genomic_DNA"/>
</dbReference>
<comment type="caution">
    <text evidence="3">The sequence shown here is derived from an EMBL/GenBank/DDBJ whole genome shotgun (WGS) entry which is preliminary data.</text>
</comment>
<dbReference type="Pfam" id="PF03457">
    <property type="entry name" value="HA"/>
    <property type="match status" value="2"/>
</dbReference>
<dbReference type="Gene3D" id="6.10.140.530">
    <property type="match status" value="1"/>
</dbReference>
<evidence type="ECO:0000256" key="1">
    <source>
        <dbReference type="SAM" id="MobiDB-lite"/>
    </source>
</evidence>
<organism evidence="3 4">
    <name type="scientific">Streptomyces sanglieri</name>
    <dbReference type="NCBI Taxonomy" id="193460"/>
    <lineage>
        <taxon>Bacteria</taxon>
        <taxon>Bacillati</taxon>
        <taxon>Actinomycetota</taxon>
        <taxon>Actinomycetes</taxon>
        <taxon>Kitasatosporales</taxon>
        <taxon>Streptomycetaceae</taxon>
        <taxon>Streptomyces</taxon>
    </lineage>
</organism>
<feature type="domain" description="Helicase-associated" evidence="2">
    <location>
        <begin position="2"/>
        <end position="65"/>
    </location>
</feature>
<evidence type="ECO:0000259" key="2">
    <source>
        <dbReference type="Pfam" id="PF03457"/>
    </source>
</evidence>
<sequence>MDWQRHYRVLADLADTEAGGTLPDIQAGVLFEGDDLGKWLAQQRKAHTWAQMSAVQQERLGGLGVTPDEPEPAPVTPRATQGADGLSASFRRGVAALAQYLQREGHERPVPRKHEEPVEVDGQEHVVKLGVFISNTKSRRERLAPEQRQALTELGMEWA</sequence>
<accession>A0ABW2XD61</accession>
<evidence type="ECO:0000313" key="4">
    <source>
        <dbReference type="Proteomes" id="UP001596915"/>
    </source>
</evidence>
<reference evidence="4" key="1">
    <citation type="journal article" date="2019" name="Int. J. Syst. Evol. Microbiol.">
        <title>The Global Catalogue of Microorganisms (GCM) 10K type strain sequencing project: providing services to taxonomists for standard genome sequencing and annotation.</title>
        <authorList>
            <consortium name="The Broad Institute Genomics Platform"/>
            <consortium name="The Broad Institute Genome Sequencing Center for Infectious Disease"/>
            <person name="Wu L."/>
            <person name="Ma J."/>
        </authorList>
    </citation>
    <scope>NUCLEOTIDE SEQUENCE [LARGE SCALE GENOMIC DNA]</scope>
    <source>
        <strain evidence="4">JCM 12607</strain>
    </source>
</reference>
<proteinExistence type="predicted"/>
<protein>
    <submittedName>
        <fullName evidence="3">Helicase associated domain-containing protein</fullName>
    </submittedName>
</protein>
<gene>
    <name evidence="3" type="ORF">ACFQ2K_51325</name>
</gene>
<keyword evidence="4" id="KW-1185">Reference proteome</keyword>
<dbReference type="InterPro" id="IPR005114">
    <property type="entry name" value="Helicase_assoc"/>
</dbReference>
<feature type="domain" description="Helicase-associated" evidence="2">
    <location>
        <begin position="88"/>
        <end position="156"/>
    </location>
</feature>
<name>A0ABW2XD61_9ACTN</name>
<feature type="region of interest" description="Disordered" evidence="1">
    <location>
        <begin position="62"/>
        <end position="85"/>
    </location>
</feature>